<name>A0A8B6G3L1_MYTGA</name>
<dbReference type="Proteomes" id="UP000596742">
    <property type="component" value="Unassembled WGS sequence"/>
</dbReference>
<evidence type="ECO:0000313" key="2">
    <source>
        <dbReference type="Proteomes" id="UP000596742"/>
    </source>
</evidence>
<reference evidence="1" key="1">
    <citation type="submission" date="2018-11" db="EMBL/GenBank/DDBJ databases">
        <authorList>
            <person name="Alioto T."/>
            <person name="Alioto T."/>
        </authorList>
    </citation>
    <scope>NUCLEOTIDE SEQUENCE</scope>
</reference>
<keyword evidence="2" id="KW-1185">Reference proteome</keyword>
<proteinExistence type="predicted"/>
<gene>
    <name evidence="1" type="ORF">MGAL_10B063478</name>
</gene>
<accession>A0A8B6G3L1</accession>
<evidence type="ECO:0000313" key="1">
    <source>
        <dbReference type="EMBL" id="VDI58105.1"/>
    </source>
</evidence>
<dbReference type="EMBL" id="UYJE01007808">
    <property type="protein sequence ID" value="VDI58105.1"/>
    <property type="molecule type" value="Genomic_DNA"/>
</dbReference>
<sequence length="274" mass="31038">MSNASDSDSEAAECFLSVQELKNWKVTYLREWLRANDLKISGTKYSSKQASTTTEVPRTVTTNGIQSCVDDNRITCNQTACTTDLRMFCPVTCNVCDSERICFSCSGITQDEKCQHAISCDKDEICFVQKYYTHGNETKYDVGCTFQEMCQMDVTGHIIGKRNDHAHILCQKCCNDSNVCNHDLSCQNTKLVVSQKCLSCDNVDNPKSCNSSMTCAKDEVCFLHKYMTETQQVKYDLGSKHSTLCFHGLNIFGRRSSAGRHLHMRQMLWRNKPL</sequence>
<comment type="caution">
    <text evidence="1">The sequence shown here is derived from an EMBL/GenBank/DDBJ whole genome shotgun (WGS) entry which is preliminary data.</text>
</comment>
<dbReference type="OrthoDB" id="6039063at2759"/>
<dbReference type="AlphaFoldDB" id="A0A8B6G3L1"/>
<protein>
    <submittedName>
        <fullName evidence="1">Uncharacterized protein</fullName>
    </submittedName>
</protein>
<organism evidence="1 2">
    <name type="scientific">Mytilus galloprovincialis</name>
    <name type="common">Mediterranean mussel</name>
    <dbReference type="NCBI Taxonomy" id="29158"/>
    <lineage>
        <taxon>Eukaryota</taxon>
        <taxon>Metazoa</taxon>
        <taxon>Spiralia</taxon>
        <taxon>Lophotrochozoa</taxon>
        <taxon>Mollusca</taxon>
        <taxon>Bivalvia</taxon>
        <taxon>Autobranchia</taxon>
        <taxon>Pteriomorphia</taxon>
        <taxon>Mytilida</taxon>
        <taxon>Mytiloidea</taxon>
        <taxon>Mytilidae</taxon>
        <taxon>Mytilinae</taxon>
        <taxon>Mytilus</taxon>
    </lineage>
</organism>